<accession>A0ABR2T0E0</accession>
<keyword evidence="2" id="KW-1185">Reference proteome</keyword>
<gene>
    <name evidence="1" type="ORF">V6N11_032114</name>
</gene>
<comment type="caution">
    <text evidence="1">The sequence shown here is derived from an EMBL/GenBank/DDBJ whole genome shotgun (WGS) entry which is preliminary data.</text>
</comment>
<dbReference type="EMBL" id="JBBPBN010000010">
    <property type="protein sequence ID" value="KAK9030698.1"/>
    <property type="molecule type" value="Genomic_DNA"/>
</dbReference>
<evidence type="ECO:0000313" key="1">
    <source>
        <dbReference type="EMBL" id="KAK9030698.1"/>
    </source>
</evidence>
<proteinExistence type="predicted"/>
<organism evidence="1 2">
    <name type="scientific">Hibiscus sabdariffa</name>
    <name type="common">roselle</name>
    <dbReference type="NCBI Taxonomy" id="183260"/>
    <lineage>
        <taxon>Eukaryota</taxon>
        <taxon>Viridiplantae</taxon>
        <taxon>Streptophyta</taxon>
        <taxon>Embryophyta</taxon>
        <taxon>Tracheophyta</taxon>
        <taxon>Spermatophyta</taxon>
        <taxon>Magnoliopsida</taxon>
        <taxon>eudicotyledons</taxon>
        <taxon>Gunneridae</taxon>
        <taxon>Pentapetalae</taxon>
        <taxon>rosids</taxon>
        <taxon>malvids</taxon>
        <taxon>Malvales</taxon>
        <taxon>Malvaceae</taxon>
        <taxon>Malvoideae</taxon>
        <taxon>Hibiscus</taxon>
    </lineage>
</organism>
<evidence type="ECO:0000313" key="2">
    <source>
        <dbReference type="Proteomes" id="UP001396334"/>
    </source>
</evidence>
<dbReference type="Proteomes" id="UP001396334">
    <property type="component" value="Unassembled WGS sequence"/>
</dbReference>
<reference evidence="1 2" key="1">
    <citation type="journal article" date="2024" name="G3 (Bethesda)">
        <title>Genome assembly of Hibiscus sabdariffa L. provides insights into metabolisms of medicinal natural products.</title>
        <authorList>
            <person name="Kim T."/>
        </authorList>
    </citation>
    <scope>NUCLEOTIDE SEQUENCE [LARGE SCALE GENOMIC DNA]</scope>
    <source>
        <strain evidence="1">TK-2024</strain>
        <tissue evidence="1">Old leaves</tissue>
    </source>
</reference>
<name>A0ABR2T0E0_9ROSI</name>
<sequence length="118" mass="13377">MEHTVIPASDALNKTDIEGACNLLRIVLQLRYSCIRCYALIFRLEMHRYLSVVEAFVEQKTIETMSSIGPCQGLRGKLCLSLFSELSEPPSSTAYCDVSKGVTRDTVKEKYRYQESCK</sequence>
<protein>
    <submittedName>
        <fullName evidence="1">Uncharacterized protein</fullName>
    </submittedName>
</protein>